<proteinExistence type="predicted"/>
<dbReference type="EMBL" id="DTBE01000077">
    <property type="protein sequence ID" value="HGQ59675.1"/>
    <property type="molecule type" value="Genomic_DNA"/>
</dbReference>
<accession>A0A7C4NQD8</accession>
<dbReference type="EMBL" id="DTBP01000039">
    <property type="protein sequence ID" value="HGQ74350.1"/>
    <property type="molecule type" value="Genomic_DNA"/>
</dbReference>
<sequence>MFFIKEIERRDRDESVLVHKRSGIDYSIDYAYVALFREVWKIGLTLVELGFVNVVRVTNN</sequence>
<reference evidence="2" key="1">
    <citation type="journal article" date="2020" name="mSystems">
        <title>Genome- and Community-Level Interaction Insights into Carbon Utilization and Element Cycling Functions of Hydrothermarchaeota in Hydrothermal Sediment.</title>
        <authorList>
            <person name="Zhou Z."/>
            <person name="Liu Y."/>
            <person name="Xu W."/>
            <person name="Pan J."/>
            <person name="Luo Z.H."/>
            <person name="Li M."/>
        </authorList>
    </citation>
    <scope>NUCLEOTIDE SEQUENCE [LARGE SCALE GENOMIC DNA]</scope>
    <source>
        <strain evidence="1">SpSt-638</strain>
        <strain evidence="2">SpSt-648</strain>
    </source>
</reference>
<evidence type="ECO:0000313" key="1">
    <source>
        <dbReference type="EMBL" id="HGQ59675.1"/>
    </source>
</evidence>
<organism evidence="2">
    <name type="scientific">Staphylothermus marinus</name>
    <dbReference type="NCBI Taxonomy" id="2280"/>
    <lineage>
        <taxon>Archaea</taxon>
        <taxon>Thermoproteota</taxon>
        <taxon>Thermoprotei</taxon>
        <taxon>Desulfurococcales</taxon>
        <taxon>Desulfurococcaceae</taxon>
        <taxon>Staphylothermus</taxon>
    </lineage>
</organism>
<comment type="caution">
    <text evidence="2">The sequence shown here is derived from an EMBL/GenBank/DDBJ whole genome shotgun (WGS) entry which is preliminary data.</text>
</comment>
<name>A0A7C4NQD8_STAMA</name>
<gene>
    <name evidence="1" type="ORF">ENU09_03055</name>
    <name evidence="2" type="ORF">ENU20_04670</name>
</gene>
<protein>
    <submittedName>
        <fullName evidence="2">Uncharacterized protein</fullName>
    </submittedName>
</protein>
<dbReference type="AlphaFoldDB" id="A0A7C4NQD8"/>
<evidence type="ECO:0000313" key="2">
    <source>
        <dbReference type="EMBL" id="HGQ74350.1"/>
    </source>
</evidence>